<organism evidence="3 4">
    <name type="scientific">Deinococcus detaillensis</name>
    <dbReference type="NCBI Taxonomy" id="2592048"/>
    <lineage>
        <taxon>Bacteria</taxon>
        <taxon>Thermotogati</taxon>
        <taxon>Deinococcota</taxon>
        <taxon>Deinococci</taxon>
        <taxon>Deinococcales</taxon>
        <taxon>Deinococcaceae</taxon>
        <taxon>Deinococcus</taxon>
    </lineage>
</organism>
<dbReference type="InterPro" id="IPR050194">
    <property type="entry name" value="Glycosyltransferase_grp1"/>
</dbReference>
<dbReference type="OrthoDB" id="179766at2"/>
<feature type="domain" description="Glycosyltransferase subfamily 4-like N-terminal" evidence="2">
    <location>
        <begin position="71"/>
        <end position="191"/>
    </location>
</feature>
<dbReference type="InterPro" id="IPR028098">
    <property type="entry name" value="Glyco_trans_4-like_N"/>
</dbReference>
<dbReference type="SUPFAM" id="SSF53756">
    <property type="entry name" value="UDP-Glycosyltransferase/glycogen phosphorylase"/>
    <property type="match status" value="1"/>
</dbReference>
<dbReference type="PANTHER" id="PTHR45947">
    <property type="entry name" value="SULFOQUINOVOSYL TRANSFERASE SQD2"/>
    <property type="match status" value="1"/>
</dbReference>
<keyword evidence="4" id="KW-1185">Reference proteome</keyword>
<accession>A0A553UMR5</accession>
<dbReference type="InterPro" id="IPR001296">
    <property type="entry name" value="Glyco_trans_1"/>
</dbReference>
<dbReference type="Gene3D" id="3.40.50.2000">
    <property type="entry name" value="Glycogen Phosphorylase B"/>
    <property type="match status" value="2"/>
</dbReference>
<dbReference type="PANTHER" id="PTHR45947:SF15">
    <property type="entry name" value="TEICHURONIC ACID BIOSYNTHESIS GLYCOSYLTRANSFERASE TUAC-RELATED"/>
    <property type="match status" value="1"/>
</dbReference>
<dbReference type="Proteomes" id="UP000316092">
    <property type="component" value="Unassembled WGS sequence"/>
</dbReference>
<dbReference type="Pfam" id="PF13439">
    <property type="entry name" value="Glyco_transf_4"/>
    <property type="match status" value="1"/>
</dbReference>
<sequence>MKVLWLTPSYPYKADPVKGVFFKTQVSSLSSLSVDIDVLAPIPYVPWPMGIFNSKWQNYLKVSTHSAEGKVHIYRPRYISFPRENIFRTAHIFKTLAVFPYMFRKYDLLHAHFSYPEGLVAAQMSRVFSLPYVLTLHGSDVNVYAKISKKHREYFCSAIRGAETVVTVSSNLADTVYDITGVRAKVLPIGIHIIPPNLLQESSLIRSIAKGRKVVLFVGNLLKTKGVGELLDALAAINSDRIVGIFIGDGPMKDSVITSSLTEIIFLGVLQNDEVRKAMKSADVLVLPSYMEGMPTVIIEAGSALLPVIATKVGGIPEILDDSTGYLIDSLSSLEQVIKYVLENREEATEKAKVLYERIGSNYDVLHNSEYLKKIYESIVEDGKI</sequence>
<proteinExistence type="predicted"/>
<dbReference type="AlphaFoldDB" id="A0A553UMR5"/>
<evidence type="ECO:0000313" key="3">
    <source>
        <dbReference type="EMBL" id="TSA81465.1"/>
    </source>
</evidence>
<evidence type="ECO:0000259" key="1">
    <source>
        <dbReference type="Pfam" id="PF00534"/>
    </source>
</evidence>
<dbReference type="GO" id="GO:0016757">
    <property type="term" value="F:glycosyltransferase activity"/>
    <property type="evidence" value="ECO:0007669"/>
    <property type="project" value="InterPro"/>
</dbReference>
<evidence type="ECO:0000313" key="4">
    <source>
        <dbReference type="Proteomes" id="UP000316092"/>
    </source>
</evidence>
<dbReference type="Pfam" id="PF00534">
    <property type="entry name" value="Glycos_transf_1"/>
    <property type="match status" value="1"/>
</dbReference>
<feature type="domain" description="Glycosyl transferase family 1" evidence="1">
    <location>
        <begin position="208"/>
        <end position="349"/>
    </location>
</feature>
<reference evidence="3 4" key="1">
    <citation type="submission" date="2019-07" db="EMBL/GenBank/DDBJ databases">
        <title>Deinococcus detaillus sp. nov., isolated from humus soil in Antarctica.</title>
        <authorList>
            <person name="Zhang K."/>
        </authorList>
    </citation>
    <scope>NUCLEOTIDE SEQUENCE [LARGE SCALE GENOMIC DNA]</scope>
    <source>
        <strain evidence="3 4">H1</strain>
    </source>
</reference>
<dbReference type="RefSeq" id="WP_143721653.1">
    <property type="nucleotide sequence ID" value="NZ_VKDB01000022.1"/>
</dbReference>
<evidence type="ECO:0000259" key="2">
    <source>
        <dbReference type="Pfam" id="PF13439"/>
    </source>
</evidence>
<protein>
    <submittedName>
        <fullName evidence="3">Glycosyltransferase family 4 protein</fullName>
    </submittedName>
</protein>
<name>A0A553UMR5_9DEIO</name>
<comment type="caution">
    <text evidence="3">The sequence shown here is derived from an EMBL/GenBank/DDBJ whole genome shotgun (WGS) entry which is preliminary data.</text>
</comment>
<keyword evidence="3" id="KW-0808">Transferase</keyword>
<gene>
    <name evidence="3" type="ORF">FNU79_15155</name>
</gene>
<dbReference type="EMBL" id="VKDB01000022">
    <property type="protein sequence ID" value="TSA81465.1"/>
    <property type="molecule type" value="Genomic_DNA"/>
</dbReference>